<comment type="caution">
    <text evidence="2">The sequence shown here is derived from an EMBL/GenBank/DDBJ whole genome shotgun (WGS) entry which is preliminary data.</text>
</comment>
<dbReference type="Gene3D" id="3.90.550.50">
    <property type="match status" value="1"/>
</dbReference>
<keyword evidence="1" id="KW-0472">Membrane</keyword>
<protein>
    <submittedName>
        <fullName evidence="2">Uncharacterized protein</fullName>
    </submittedName>
</protein>
<evidence type="ECO:0000313" key="3">
    <source>
        <dbReference type="Proteomes" id="UP001188597"/>
    </source>
</evidence>
<organism evidence="2 3">
    <name type="scientific">Escallonia herrerae</name>
    <dbReference type="NCBI Taxonomy" id="1293975"/>
    <lineage>
        <taxon>Eukaryota</taxon>
        <taxon>Viridiplantae</taxon>
        <taxon>Streptophyta</taxon>
        <taxon>Embryophyta</taxon>
        <taxon>Tracheophyta</taxon>
        <taxon>Spermatophyta</taxon>
        <taxon>Magnoliopsida</taxon>
        <taxon>eudicotyledons</taxon>
        <taxon>Gunneridae</taxon>
        <taxon>Pentapetalae</taxon>
        <taxon>asterids</taxon>
        <taxon>campanulids</taxon>
        <taxon>Escalloniales</taxon>
        <taxon>Escalloniaceae</taxon>
        <taxon>Escallonia</taxon>
    </lineage>
</organism>
<feature type="transmembrane region" description="Helical" evidence="1">
    <location>
        <begin position="20"/>
        <end position="42"/>
    </location>
</feature>
<accession>A0AA88VE17</accession>
<proteinExistence type="predicted"/>
<sequence length="527" mass="60561">MLQVPFKACVDKNSNAAVSTSLRAAVLIFLVATVSLALYSAAAGSQARWWFRCPECPGATARKVTQICHTPGFPEDNATSSPPPTNISHIAFGIGGSSATWRHRRLYSELWWQPNTTRGFVWLDKKPDPNSTRSGYSSSTSPPYRVSEDWTRFKYSSSASAVRIARIVLELFRVGLPDVRWFVMGDDDTVFFVDNLVTVLSRYDHRKMYYIGGNSESVEQDEMHSYDMAFGGGGFAVSYPLAAELAKVLDGCLDRYHYFYGSDQRVWACMNELGIPLTKERGFHQHILKDTMPDDNMMTWQPGDLNRLTLRTWIDIRGDPYGLLAAHPVAPLISLHHLDYVKPLFPNQTQFESLNTLIHAYRVDPARTLQQCFCYYRGRRRKWSISISWGYTVQIYPILLTANDLETPLQTFHTWRSWSKGPFTFNTRPPSPDPCEQPMIYYLDWVQEVDNNETLTSYKRYVVESEKKCNKPDYRRAVERVVVSALKMDPDKWKKEPRRHCCEITSLKHGRLKAKIRSCEHRETVTI</sequence>
<name>A0AA88VE17_9ASTE</name>
<gene>
    <name evidence="2" type="ORF">RJ639_016228</name>
</gene>
<dbReference type="InterPro" id="IPR006740">
    <property type="entry name" value="DUF604"/>
</dbReference>
<keyword evidence="1" id="KW-0812">Transmembrane</keyword>
<dbReference type="PANTHER" id="PTHR10811">
    <property type="entry name" value="FRINGE-RELATED"/>
    <property type="match status" value="1"/>
</dbReference>
<dbReference type="FunFam" id="3.90.550.50:FF:000006">
    <property type="entry name" value="Fringe-related protein-like"/>
    <property type="match status" value="1"/>
</dbReference>
<keyword evidence="3" id="KW-1185">Reference proteome</keyword>
<dbReference type="Proteomes" id="UP001188597">
    <property type="component" value="Unassembled WGS sequence"/>
</dbReference>
<dbReference type="EMBL" id="JAVXUP010001975">
    <property type="protein sequence ID" value="KAK3006577.1"/>
    <property type="molecule type" value="Genomic_DNA"/>
</dbReference>
<keyword evidence="1" id="KW-1133">Transmembrane helix</keyword>
<dbReference type="AlphaFoldDB" id="A0AA88VE17"/>
<evidence type="ECO:0000313" key="2">
    <source>
        <dbReference type="EMBL" id="KAK3006577.1"/>
    </source>
</evidence>
<evidence type="ECO:0000256" key="1">
    <source>
        <dbReference type="SAM" id="Phobius"/>
    </source>
</evidence>
<reference evidence="2" key="1">
    <citation type="submission" date="2022-12" db="EMBL/GenBank/DDBJ databases">
        <title>Draft genome assemblies for two species of Escallonia (Escalloniales).</title>
        <authorList>
            <person name="Chanderbali A."/>
            <person name="Dervinis C."/>
            <person name="Anghel I."/>
            <person name="Soltis D."/>
            <person name="Soltis P."/>
            <person name="Zapata F."/>
        </authorList>
    </citation>
    <scope>NUCLEOTIDE SEQUENCE</scope>
    <source>
        <strain evidence="2">UCBG64.0493</strain>
        <tissue evidence="2">Leaf</tissue>
    </source>
</reference>
<dbReference type="Pfam" id="PF04646">
    <property type="entry name" value="DUF604"/>
    <property type="match status" value="2"/>
</dbReference>